<gene>
    <name evidence="1" type="ORF">A5481_09175</name>
</gene>
<evidence type="ECO:0000313" key="1">
    <source>
        <dbReference type="EMBL" id="OAS25521.1"/>
    </source>
</evidence>
<dbReference type="EMBL" id="LWHQ01000016">
    <property type="protein sequence ID" value="OAS25521.1"/>
    <property type="molecule type" value="Genomic_DNA"/>
</dbReference>
<organism evidence="1 2">
    <name type="scientific">Methylobacterium platani</name>
    <dbReference type="NCBI Taxonomy" id="427683"/>
    <lineage>
        <taxon>Bacteria</taxon>
        <taxon>Pseudomonadati</taxon>
        <taxon>Pseudomonadota</taxon>
        <taxon>Alphaproteobacteria</taxon>
        <taxon>Hyphomicrobiales</taxon>
        <taxon>Methylobacteriaceae</taxon>
        <taxon>Methylobacterium</taxon>
    </lineage>
</organism>
<name>A0A179SDI1_9HYPH</name>
<sequence length="175" mass="17913">MGDPCEPVLMLLRTADEAVPPLAGSLAAKGYGIVDAGGGELPAGPLQAGTRVVDLALVSAGLSASPDLPGVATRLRAVWPRLPLVGLPGAAPASGLPVLPGDLSLPEICERLDEIVLAAAQSRADAAALRRTSLGLVAQLRQARLGLTDAVADARRLLAEARRLSARDRPGDRRS</sequence>
<evidence type="ECO:0000313" key="2">
    <source>
        <dbReference type="Proteomes" id="UP000078316"/>
    </source>
</evidence>
<comment type="caution">
    <text evidence="1">The sequence shown here is derived from an EMBL/GenBank/DDBJ whole genome shotgun (WGS) entry which is preliminary data.</text>
</comment>
<protein>
    <recommendedName>
        <fullName evidence="3">ANTAR domain-containing protein</fullName>
    </recommendedName>
</protein>
<proteinExistence type="predicted"/>
<dbReference type="Proteomes" id="UP000078316">
    <property type="component" value="Unassembled WGS sequence"/>
</dbReference>
<accession>A0A179SDI1</accession>
<reference evidence="1 2" key="1">
    <citation type="submission" date="2016-04" db="EMBL/GenBank/DDBJ databases">
        <authorList>
            <person name="Evans L.H."/>
            <person name="Alamgir A."/>
            <person name="Owens N."/>
            <person name="Weber N.D."/>
            <person name="Virtaneva K."/>
            <person name="Barbian K."/>
            <person name="Babar A."/>
            <person name="Rosenke K."/>
        </authorList>
    </citation>
    <scope>NUCLEOTIDE SEQUENCE [LARGE SCALE GENOMIC DNA]</scope>
    <source>
        <strain evidence="1 2">PMB02</strain>
    </source>
</reference>
<evidence type="ECO:0008006" key="3">
    <source>
        <dbReference type="Google" id="ProtNLM"/>
    </source>
</evidence>
<dbReference type="AlphaFoldDB" id="A0A179SDI1"/>
<dbReference type="STRING" id="427683.A5481_09175"/>